<dbReference type="Proteomes" id="UP000195569">
    <property type="component" value="Unassembled WGS sequence"/>
</dbReference>
<comment type="caution">
    <text evidence="1">The sequence shown here is derived from an EMBL/GenBank/DDBJ whole genome shotgun (WGS) entry which is preliminary data.</text>
</comment>
<evidence type="ECO:0000313" key="1">
    <source>
        <dbReference type="EMBL" id="SIT46334.1"/>
    </source>
</evidence>
<proteinExistence type="predicted"/>
<sequence length="23" mass="2580">MLALALGIRLAVLCRREINRAKV</sequence>
<organism evidence="1 2">
    <name type="scientific">Paraburkholderia piptadeniae</name>
    <dbReference type="NCBI Taxonomy" id="1701573"/>
    <lineage>
        <taxon>Bacteria</taxon>
        <taxon>Pseudomonadati</taxon>
        <taxon>Pseudomonadota</taxon>
        <taxon>Betaproteobacteria</taxon>
        <taxon>Burkholderiales</taxon>
        <taxon>Burkholderiaceae</taxon>
        <taxon>Paraburkholderia</taxon>
    </lineage>
</organism>
<evidence type="ECO:0000313" key="2">
    <source>
        <dbReference type="Proteomes" id="UP000195569"/>
    </source>
</evidence>
<protein>
    <submittedName>
        <fullName evidence="1">Uncharacterized protein</fullName>
    </submittedName>
</protein>
<keyword evidence="2" id="KW-1185">Reference proteome</keyword>
<accession>A0A1N7SG66</accession>
<reference evidence="1" key="1">
    <citation type="submission" date="2016-12" db="EMBL/GenBank/DDBJ databases">
        <authorList>
            <person name="Moulin L."/>
        </authorList>
    </citation>
    <scope>NUCLEOTIDE SEQUENCE [LARGE SCALE GENOMIC DNA]</scope>
    <source>
        <strain evidence="1">STM 7183</strain>
    </source>
</reference>
<name>A0A1N7SG66_9BURK</name>
<dbReference type="EMBL" id="CYGY02000050">
    <property type="protein sequence ID" value="SIT46334.1"/>
    <property type="molecule type" value="Genomic_DNA"/>
</dbReference>
<gene>
    <name evidence="1" type="ORF">BN2476_500169</name>
</gene>
<dbReference type="AlphaFoldDB" id="A0A1N7SG66"/>